<reference evidence="2 3" key="1">
    <citation type="journal article" date="2022" name="Nat. Ecol. Evol.">
        <title>A masculinizing supergene underlies an exaggerated male reproductive morph in a spider.</title>
        <authorList>
            <person name="Hendrickx F."/>
            <person name="De Corte Z."/>
            <person name="Sonet G."/>
            <person name="Van Belleghem S.M."/>
            <person name="Kostlbacher S."/>
            <person name="Vangestel C."/>
        </authorList>
    </citation>
    <scope>NUCLEOTIDE SEQUENCE [LARGE SCALE GENOMIC DNA]</scope>
    <source>
        <strain evidence="2">W744_W776</strain>
    </source>
</reference>
<dbReference type="EMBL" id="JAFNEN010000038">
    <property type="protein sequence ID" value="KAG8198614.1"/>
    <property type="molecule type" value="Genomic_DNA"/>
</dbReference>
<gene>
    <name evidence="2" type="ORF">JTE90_026511</name>
</gene>
<feature type="coiled-coil region" evidence="1">
    <location>
        <begin position="11"/>
        <end position="52"/>
    </location>
</feature>
<evidence type="ECO:0000313" key="3">
    <source>
        <dbReference type="Proteomes" id="UP000827092"/>
    </source>
</evidence>
<keyword evidence="1" id="KW-0175">Coiled coil</keyword>
<accession>A0AAV6VPP4</accession>
<protein>
    <submittedName>
        <fullName evidence="2">Uncharacterized protein</fullName>
    </submittedName>
</protein>
<keyword evidence="3" id="KW-1185">Reference proteome</keyword>
<evidence type="ECO:0000256" key="1">
    <source>
        <dbReference type="SAM" id="Coils"/>
    </source>
</evidence>
<dbReference type="AlphaFoldDB" id="A0AAV6VPP4"/>
<name>A0AAV6VPP4_9ARAC</name>
<evidence type="ECO:0000313" key="2">
    <source>
        <dbReference type="EMBL" id="KAG8198614.1"/>
    </source>
</evidence>
<proteinExistence type="predicted"/>
<organism evidence="2 3">
    <name type="scientific">Oedothorax gibbosus</name>
    <dbReference type="NCBI Taxonomy" id="931172"/>
    <lineage>
        <taxon>Eukaryota</taxon>
        <taxon>Metazoa</taxon>
        <taxon>Ecdysozoa</taxon>
        <taxon>Arthropoda</taxon>
        <taxon>Chelicerata</taxon>
        <taxon>Arachnida</taxon>
        <taxon>Araneae</taxon>
        <taxon>Araneomorphae</taxon>
        <taxon>Entelegynae</taxon>
        <taxon>Araneoidea</taxon>
        <taxon>Linyphiidae</taxon>
        <taxon>Erigoninae</taxon>
        <taxon>Oedothorax</taxon>
    </lineage>
</organism>
<sequence>MLFRYQCTGREKRAAEQHSQLKESMKGLENQQMELQKEVEETKNVLERCDRLFKQTVQQEKLTAKKLKEKKRKM</sequence>
<dbReference type="Proteomes" id="UP000827092">
    <property type="component" value="Unassembled WGS sequence"/>
</dbReference>
<comment type="caution">
    <text evidence="2">The sequence shown here is derived from an EMBL/GenBank/DDBJ whole genome shotgun (WGS) entry which is preliminary data.</text>
</comment>